<feature type="active site" description="Proton acceptor" evidence="3">
    <location>
        <position position="193"/>
    </location>
</feature>
<evidence type="ECO:0000256" key="4">
    <source>
        <dbReference type="PIRSR" id="PIRSR000390-2"/>
    </source>
</evidence>
<dbReference type="AlphaFoldDB" id="A0A4T1ZXM8"/>
<comment type="caution">
    <text evidence="6">The sequence shown here is derived from an EMBL/GenBank/DDBJ whole genome shotgun (WGS) entry which is preliminary data.</text>
</comment>
<evidence type="ECO:0000256" key="3">
    <source>
        <dbReference type="PIRSR" id="PIRSR000390-1"/>
    </source>
</evidence>
<dbReference type="InterPro" id="IPR000653">
    <property type="entry name" value="DegT/StrS_aminotransferase"/>
</dbReference>
<evidence type="ECO:0000256" key="2">
    <source>
        <dbReference type="ARBA" id="ARBA00037999"/>
    </source>
</evidence>
<feature type="modified residue" description="N6-(pyridoxal phosphate)lysine" evidence="4">
    <location>
        <position position="193"/>
    </location>
</feature>
<reference evidence="6 7" key="1">
    <citation type="submission" date="2018-10" db="EMBL/GenBank/DDBJ databases">
        <title>Pseudomonas leptonychotis sp. nov., isolated from Weddell seals in Antarctica.</title>
        <authorList>
            <person name="Novakova D."/>
            <person name="Svec P."/>
            <person name="Kralova S."/>
            <person name="Kristofova L."/>
            <person name="Zeman M."/>
            <person name="Pantucek R."/>
            <person name="Maslanova I."/>
            <person name="Sedlacek I."/>
        </authorList>
    </citation>
    <scope>NUCLEOTIDE SEQUENCE [LARGE SCALE GENOMIC DNA]</scope>
    <source>
        <strain evidence="6 7">CCM 8849</strain>
    </source>
</reference>
<dbReference type="GO" id="GO:0008483">
    <property type="term" value="F:transaminase activity"/>
    <property type="evidence" value="ECO:0007669"/>
    <property type="project" value="UniProtKB-KW"/>
</dbReference>
<dbReference type="CDD" id="cd00616">
    <property type="entry name" value="AHBA_syn"/>
    <property type="match status" value="1"/>
</dbReference>
<dbReference type="PANTHER" id="PTHR30244">
    <property type="entry name" value="TRANSAMINASE"/>
    <property type="match status" value="1"/>
</dbReference>
<dbReference type="PIRSF" id="PIRSF000390">
    <property type="entry name" value="PLP_StrS"/>
    <property type="match status" value="1"/>
</dbReference>
<dbReference type="GO" id="GO:0030170">
    <property type="term" value="F:pyridoxal phosphate binding"/>
    <property type="evidence" value="ECO:0007669"/>
    <property type="project" value="TreeGrafter"/>
</dbReference>
<dbReference type="Proteomes" id="UP000307541">
    <property type="component" value="Unassembled WGS sequence"/>
</dbReference>
<keyword evidence="6" id="KW-0808">Transferase</keyword>
<dbReference type="Pfam" id="PF01041">
    <property type="entry name" value="DegT_DnrJ_EryC1"/>
    <property type="match status" value="1"/>
</dbReference>
<keyword evidence="6" id="KW-0032">Aminotransferase</keyword>
<proteinExistence type="inferred from homology"/>
<evidence type="ECO:0000256" key="5">
    <source>
        <dbReference type="RuleBase" id="RU004508"/>
    </source>
</evidence>
<keyword evidence="7" id="KW-1185">Reference proteome</keyword>
<dbReference type="EMBL" id="RFLV01000001">
    <property type="protein sequence ID" value="TIH09290.1"/>
    <property type="molecule type" value="Genomic_DNA"/>
</dbReference>
<accession>A0A4T1ZXM8</accession>
<evidence type="ECO:0000313" key="6">
    <source>
        <dbReference type="EMBL" id="TIH09290.1"/>
    </source>
</evidence>
<dbReference type="SUPFAM" id="SSF53383">
    <property type="entry name" value="PLP-dependent transferases"/>
    <property type="match status" value="1"/>
</dbReference>
<sequence length="372" mass="40247">MSNMFPFLDLAALNLRDETALTEAFQRVLRSGWYVLGAEVSAFEAEYAVACGVQHAIGVGNGLDALTLILRGYIQLGRLVEGDEVILPDNSFIATALAVSEAGLTPVLVEPDSVTFNIDSAAVEAAIGARSKAVIAVHLYGQLADMASLRALADRYDLLLIEDAAQAHGALDAQGRPAGSLGDAAGFSFFPVKNIGALGDAGALTTHDDALAEQVRKLRSYGSSRKYVHEVQGVNSRLDELQAAFLRVKLLRMESDAYARRKIATRYLAEICNPHLRLPQAPAVASSHVWHQFVIRCEQREALQAHLERSGVPSLIHYPIPIHKQQAYHGFANLNLPLSSQLAGEVLSLPLYPGLADTWIDRTIDACNAFRA</sequence>
<dbReference type="InterPro" id="IPR015422">
    <property type="entry name" value="PyrdxlP-dep_Trfase_small"/>
</dbReference>
<evidence type="ECO:0000313" key="7">
    <source>
        <dbReference type="Proteomes" id="UP000307541"/>
    </source>
</evidence>
<comment type="similarity">
    <text evidence="2 5">Belongs to the DegT/DnrJ/EryC1 family.</text>
</comment>
<dbReference type="InterPro" id="IPR015421">
    <property type="entry name" value="PyrdxlP-dep_Trfase_major"/>
</dbReference>
<name>A0A4T1ZXM8_9PSED</name>
<evidence type="ECO:0000256" key="1">
    <source>
        <dbReference type="ARBA" id="ARBA00022898"/>
    </source>
</evidence>
<dbReference type="GO" id="GO:0000271">
    <property type="term" value="P:polysaccharide biosynthetic process"/>
    <property type="evidence" value="ECO:0007669"/>
    <property type="project" value="TreeGrafter"/>
</dbReference>
<dbReference type="Gene3D" id="3.90.1150.10">
    <property type="entry name" value="Aspartate Aminotransferase, domain 1"/>
    <property type="match status" value="1"/>
</dbReference>
<gene>
    <name evidence="6" type="ORF">D8779_00780</name>
</gene>
<keyword evidence="1 4" id="KW-0663">Pyridoxal phosphate</keyword>
<organism evidence="6 7">
    <name type="scientific">Pseudomonas leptonychotis</name>
    <dbReference type="NCBI Taxonomy" id="2448482"/>
    <lineage>
        <taxon>Bacteria</taxon>
        <taxon>Pseudomonadati</taxon>
        <taxon>Pseudomonadota</taxon>
        <taxon>Gammaproteobacteria</taxon>
        <taxon>Pseudomonadales</taxon>
        <taxon>Pseudomonadaceae</taxon>
        <taxon>Pseudomonas</taxon>
    </lineage>
</organism>
<protein>
    <submittedName>
        <fullName evidence="6">DegT/DnrJ/EryC1/StrS family aminotransferase</fullName>
    </submittedName>
</protein>
<dbReference type="InterPro" id="IPR015424">
    <property type="entry name" value="PyrdxlP-dep_Trfase"/>
</dbReference>
<dbReference type="OrthoDB" id="9804264at2"/>
<dbReference type="PANTHER" id="PTHR30244:SF36">
    <property type="entry name" value="3-OXO-GLUCOSE-6-PHOSPHATE:GLUTAMATE AMINOTRANSFERASE"/>
    <property type="match status" value="1"/>
</dbReference>
<dbReference type="Gene3D" id="3.40.640.10">
    <property type="entry name" value="Type I PLP-dependent aspartate aminotransferase-like (Major domain)"/>
    <property type="match status" value="1"/>
</dbReference>